<evidence type="ECO:0000313" key="2">
    <source>
        <dbReference type="Proteomes" id="UP000193380"/>
    </source>
</evidence>
<protein>
    <submittedName>
        <fullName evidence="1">Uncharacterized protein</fullName>
    </submittedName>
</protein>
<gene>
    <name evidence="1" type="ORF">GSONMT00003749001</name>
</gene>
<dbReference type="AlphaFoldDB" id="A0A060WSX4"/>
<dbReference type="EMBL" id="FR904704">
    <property type="protein sequence ID" value="CDQ70221.1"/>
    <property type="molecule type" value="Genomic_DNA"/>
</dbReference>
<organism evidence="1 2">
    <name type="scientific">Oncorhynchus mykiss</name>
    <name type="common">Rainbow trout</name>
    <name type="synonym">Salmo gairdneri</name>
    <dbReference type="NCBI Taxonomy" id="8022"/>
    <lineage>
        <taxon>Eukaryota</taxon>
        <taxon>Metazoa</taxon>
        <taxon>Chordata</taxon>
        <taxon>Craniata</taxon>
        <taxon>Vertebrata</taxon>
        <taxon>Euteleostomi</taxon>
        <taxon>Actinopterygii</taxon>
        <taxon>Neopterygii</taxon>
        <taxon>Teleostei</taxon>
        <taxon>Protacanthopterygii</taxon>
        <taxon>Salmoniformes</taxon>
        <taxon>Salmonidae</taxon>
        <taxon>Salmoninae</taxon>
        <taxon>Oncorhynchus</taxon>
    </lineage>
</organism>
<reference evidence="1" key="1">
    <citation type="journal article" date="2014" name="Nat. Commun.">
        <title>The rainbow trout genome provides novel insights into evolution after whole-genome duplication in vertebrates.</title>
        <authorList>
            <person name="Berthelot C."/>
            <person name="Brunet F."/>
            <person name="Chalopin D."/>
            <person name="Juanchich A."/>
            <person name="Bernard M."/>
            <person name="Noel B."/>
            <person name="Bento P."/>
            <person name="Da Silva C."/>
            <person name="Labadie K."/>
            <person name="Alberti A."/>
            <person name="Aury J.M."/>
            <person name="Louis A."/>
            <person name="Dehais P."/>
            <person name="Bardou P."/>
            <person name="Montfort J."/>
            <person name="Klopp C."/>
            <person name="Cabau C."/>
            <person name="Gaspin C."/>
            <person name="Thorgaard G.H."/>
            <person name="Boussaha M."/>
            <person name="Quillet E."/>
            <person name="Guyomard R."/>
            <person name="Galiana D."/>
            <person name="Bobe J."/>
            <person name="Volff J.N."/>
            <person name="Genet C."/>
            <person name="Wincker P."/>
            <person name="Jaillon O."/>
            <person name="Roest Crollius H."/>
            <person name="Guiguen Y."/>
        </authorList>
    </citation>
    <scope>NUCLEOTIDE SEQUENCE [LARGE SCALE GENOMIC DNA]</scope>
</reference>
<evidence type="ECO:0000313" key="1">
    <source>
        <dbReference type="EMBL" id="CDQ70221.1"/>
    </source>
</evidence>
<accession>A0A060WSX4</accession>
<dbReference type="Proteomes" id="UP000193380">
    <property type="component" value="Unassembled WGS sequence"/>
</dbReference>
<dbReference type="STRING" id="8022.A0A060WSX4"/>
<reference evidence="1" key="2">
    <citation type="submission" date="2014-03" db="EMBL/GenBank/DDBJ databases">
        <authorList>
            <person name="Genoscope - CEA"/>
        </authorList>
    </citation>
    <scope>NUCLEOTIDE SEQUENCE</scope>
</reference>
<sequence>MLSKTLSKATQGAELQELIQIAEFAVDEGADANADGSLLCLGWNGDLSSILLLLHLIIPSSQGCKRQGMMSASQAEQHLVIFQKAGTSIQEHLDAIDQSRQPYLLAVRTRKSSFHAYFIILVPSKSFKTHFVFGTAYSTMLRNMYTFIQTTVYNIDIGKVKETPMVFELRARLLH</sequence>
<dbReference type="PaxDb" id="8022-A0A060WSX4"/>
<name>A0A060WSX4_ONCMY</name>
<proteinExistence type="predicted"/>